<accession>D6A4J9</accession>
<dbReference type="Proteomes" id="UP000003824">
    <property type="component" value="Unassembled WGS sequence"/>
</dbReference>
<evidence type="ECO:0000256" key="1">
    <source>
        <dbReference type="SAM" id="MobiDB-lite"/>
    </source>
</evidence>
<gene>
    <name evidence="2" type="ORF">SSFG_01093</name>
</gene>
<reference evidence="3" key="1">
    <citation type="submission" date="2008-12" db="EMBL/GenBank/DDBJ databases">
        <title>Annotation of Streptomyces ghanaensis ATCC 14672.</title>
        <authorList>
            <consortium name="The Broad Institute Genome Sequencing Platform"/>
            <consortium name="Broad Institute Microbial Sequencing Center"/>
            <person name="Fischbach M."/>
            <person name="Ward D."/>
            <person name="Young S."/>
            <person name="Kodira C.D."/>
            <person name="Zeng Q."/>
            <person name="Koehrsen M."/>
            <person name="Godfrey P."/>
            <person name="Alvarado L."/>
            <person name="Berlin A.M."/>
            <person name="Borenstein D."/>
            <person name="Chen Z."/>
            <person name="Engels R."/>
            <person name="Freedman E."/>
            <person name="Gellesch M."/>
            <person name="Goldberg J."/>
            <person name="Griggs A."/>
            <person name="Gujja S."/>
            <person name="Heiman D.I."/>
            <person name="Hepburn T.A."/>
            <person name="Howarth C."/>
            <person name="Jen D."/>
            <person name="Larson L."/>
            <person name="Lewis B."/>
            <person name="Mehta T."/>
            <person name="Park D."/>
            <person name="Pearson M."/>
            <person name="Roberts A."/>
            <person name="Saif S."/>
            <person name="Shea T.D."/>
            <person name="Shenoy N."/>
            <person name="Sisk P."/>
            <person name="Stolte C."/>
            <person name="Sykes S.N."/>
            <person name="Walk T."/>
            <person name="White J."/>
            <person name="Yandava C."/>
            <person name="Straight P."/>
            <person name="Clardy J."/>
            <person name="Hung D."/>
            <person name="Kolter R."/>
            <person name="Mekalanos J."/>
            <person name="Walker S."/>
            <person name="Walsh C.T."/>
            <person name="Wieland B.L.C."/>
            <person name="Ilzarbe M."/>
            <person name="Galagan J."/>
            <person name="Nusbaum C."/>
            <person name="Birren B."/>
        </authorList>
    </citation>
    <scope>NUCLEOTIDE SEQUENCE [LARGE SCALE GENOMIC DNA]</scope>
    <source>
        <strain evidence="3">ATCC 14672 / DSM 40746 / JCM 4963 / KCTC 9882 / NRRL B-12104 / FH 1290</strain>
    </source>
</reference>
<dbReference type="AlphaFoldDB" id="D6A4J9"/>
<feature type="compositionally biased region" description="Basic and acidic residues" evidence="1">
    <location>
        <begin position="211"/>
        <end position="228"/>
    </location>
</feature>
<evidence type="ECO:0000313" key="3">
    <source>
        <dbReference type="Proteomes" id="UP000003824"/>
    </source>
</evidence>
<dbReference type="eggNOG" id="COG1609">
    <property type="taxonomic scope" value="Bacteria"/>
</dbReference>
<proteinExistence type="predicted"/>
<dbReference type="EMBL" id="DS999641">
    <property type="protein sequence ID" value="EFE65839.2"/>
    <property type="molecule type" value="Genomic_DNA"/>
</dbReference>
<organism evidence="2 3">
    <name type="scientific">Streptomyces viridosporus (strain ATCC 14672 / DSM 40746 / JCM 4963 / KCTC 9882 / NRRL B-12104 / FH 1290)</name>
    <name type="common">Streptomyces ghanaensis</name>
    <dbReference type="NCBI Taxonomy" id="566461"/>
    <lineage>
        <taxon>Bacteria</taxon>
        <taxon>Bacillati</taxon>
        <taxon>Actinomycetota</taxon>
        <taxon>Actinomycetes</taxon>
        <taxon>Kitasatosporales</taxon>
        <taxon>Streptomycetaceae</taxon>
        <taxon>Streptomyces</taxon>
    </lineage>
</organism>
<name>D6A4J9_STRV1</name>
<sequence length="279" mass="30289">MTTAKRIPPHGTEYRYRGPVDGSWPGCRCPKCTQAQARAGKVRALARLRGEDALHPAEPVVEHIRTLHASGMSYACIARQAGVANNTVTYLARGISKKCRRDRALRILAVKPAEFDTRADRPAFMAIRRLRALYAIGHNPATIGAAANLDPSTISHVANGRYETVEATTDLGVRRAYAKLSTVAGSSTKARKRAAALGWHGPLDWDDIDNPDCKPEPSRKSRAQESARPKVYADPARVAELTKAGRTAQEIADELGCHKRTVVRARGRVTAQANLQAAA</sequence>
<dbReference type="RefSeq" id="WP_004980663.1">
    <property type="nucleotide sequence ID" value="NZ_DS999641.1"/>
</dbReference>
<protein>
    <submittedName>
        <fullName evidence="2">Gp51</fullName>
    </submittedName>
</protein>
<evidence type="ECO:0000313" key="2">
    <source>
        <dbReference type="EMBL" id="EFE65839.2"/>
    </source>
</evidence>
<feature type="region of interest" description="Disordered" evidence="1">
    <location>
        <begin position="206"/>
        <end position="232"/>
    </location>
</feature>